<organism evidence="4 5">
    <name type="scientific">Nelumbo nucifera</name>
    <name type="common">Sacred lotus</name>
    <dbReference type="NCBI Taxonomy" id="4432"/>
    <lineage>
        <taxon>Eukaryota</taxon>
        <taxon>Viridiplantae</taxon>
        <taxon>Streptophyta</taxon>
        <taxon>Embryophyta</taxon>
        <taxon>Tracheophyta</taxon>
        <taxon>Spermatophyta</taxon>
        <taxon>Magnoliopsida</taxon>
        <taxon>Proteales</taxon>
        <taxon>Nelumbonaceae</taxon>
        <taxon>Nelumbo</taxon>
    </lineage>
</organism>
<evidence type="ECO:0000259" key="3">
    <source>
        <dbReference type="PROSITE" id="PS50011"/>
    </source>
</evidence>
<dbReference type="InterPro" id="IPR000719">
    <property type="entry name" value="Prot_kinase_dom"/>
</dbReference>
<evidence type="ECO:0000256" key="1">
    <source>
        <dbReference type="ARBA" id="ARBA00022741"/>
    </source>
</evidence>
<dbReference type="Gene3D" id="1.10.510.10">
    <property type="entry name" value="Transferase(Phosphotransferase) domain 1"/>
    <property type="match status" value="1"/>
</dbReference>
<comment type="caution">
    <text evidence="4">The sequence shown here is derived from an EMBL/GenBank/DDBJ whole genome shotgun (WGS) entry which is preliminary data.</text>
</comment>
<dbReference type="EMBL" id="DUZY01000005">
    <property type="protein sequence ID" value="DAD39767.1"/>
    <property type="molecule type" value="Genomic_DNA"/>
</dbReference>
<keyword evidence="1" id="KW-0547">Nucleotide-binding</keyword>
<sequence length="145" mass="16806">MNILSDDKFTTKVSDFGASRLVPLNQMQLSTLVQGTFRYIDPEYMQTRQLTDKSDVYSFCAVLVELLIGKKIYSDDKPEERKNMAKYFVLSMKQNRLFDILDDEVMHGGNRMQLQGVADLTEQCLRLSGEERPTMREVSMDLDYL</sequence>
<dbReference type="Pfam" id="PF00069">
    <property type="entry name" value="Pkinase"/>
    <property type="match status" value="1"/>
</dbReference>
<dbReference type="Proteomes" id="UP000607653">
    <property type="component" value="Unassembled WGS sequence"/>
</dbReference>
<name>A0A822Z4L3_NELNU</name>
<evidence type="ECO:0000313" key="5">
    <source>
        <dbReference type="Proteomes" id="UP000607653"/>
    </source>
</evidence>
<dbReference type="InterPro" id="IPR045274">
    <property type="entry name" value="WAK-like"/>
</dbReference>
<feature type="domain" description="Protein kinase" evidence="3">
    <location>
        <begin position="1"/>
        <end position="145"/>
    </location>
</feature>
<dbReference type="InterPro" id="IPR011009">
    <property type="entry name" value="Kinase-like_dom_sf"/>
</dbReference>
<evidence type="ECO:0000256" key="2">
    <source>
        <dbReference type="ARBA" id="ARBA00022840"/>
    </source>
</evidence>
<accession>A0A822Z4L3</accession>
<dbReference type="PANTHER" id="PTHR27005">
    <property type="entry name" value="WALL-ASSOCIATED RECEPTOR KINASE-LIKE 21"/>
    <property type="match status" value="1"/>
</dbReference>
<dbReference type="GO" id="GO:0004672">
    <property type="term" value="F:protein kinase activity"/>
    <property type="evidence" value="ECO:0007669"/>
    <property type="project" value="InterPro"/>
</dbReference>
<keyword evidence="2" id="KW-0067">ATP-binding</keyword>
<keyword evidence="5" id="KW-1185">Reference proteome</keyword>
<dbReference type="GO" id="GO:0005524">
    <property type="term" value="F:ATP binding"/>
    <property type="evidence" value="ECO:0007669"/>
    <property type="project" value="UniProtKB-KW"/>
</dbReference>
<dbReference type="SUPFAM" id="SSF56112">
    <property type="entry name" value="Protein kinase-like (PK-like)"/>
    <property type="match status" value="1"/>
</dbReference>
<protein>
    <recommendedName>
        <fullName evidence="3">Protein kinase domain-containing protein</fullName>
    </recommendedName>
</protein>
<gene>
    <name evidence="4" type="ORF">HUJ06_014090</name>
</gene>
<reference evidence="4 5" key="1">
    <citation type="journal article" date="2020" name="Mol. Biol. Evol.">
        <title>Distinct Expression and Methylation Patterns for Genes with Different Fates following a Single Whole-Genome Duplication in Flowering Plants.</title>
        <authorList>
            <person name="Shi T."/>
            <person name="Rahmani R.S."/>
            <person name="Gugger P.F."/>
            <person name="Wang M."/>
            <person name="Li H."/>
            <person name="Zhang Y."/>
            <person name="Li Z."/>
            <person name="Wang Q."/>
            <person name="Van de Peer Y."/>
            <person name="Marchal K."/>
            <person name="Chen J."/>
        </authorList>
    </citation>
    <scope>NUCLEOTIDE SEQUENCE [LARGE SCALE GENOMIC DNA]</scope>
    <source>
        <tissue evidence="4">Leaf</tissue>
    </source>
</reference>
<evidence type="ECO:0000313" key="4">
    <source>
        <dbReference type="EMBL" id="DAD39767.1"/>
    </source>
</evidence>
<dbReference type="PROSITE" id="PS50011">
    <property type="entry name" value="PROTEIN_KINASE_DOM"/>
    <property type="match status" value="1"/>
</dbReference>
<dbReference type="AlphaFoldDB" id="A0A822Z4L3"/>
<dbReference type="GO" id="GO:0007166">
    <property type="term" value="P:cell surface receptor signaling pathway"/>
    <property type="evidence" value="ECO:0007669"/>
    <property type="project" value="InterPro"/>
</dbReference>
<dbReference type="PANTHER" id="PTHR27005:SF468">
    <property type="entry name" value="OS01G0310500 PROTEIN"/>
    <property type="match status" value="1"/>
</dbReference>
<proteinExistence type="predicted"/>